<dbReference type="InterPro" id="IPR022790">
    <property type="entry name" value="GH26_dom"/>
</dbReference>
<evidence type="ECO:0000313" key="6">
    <source>
        <dbReference type="EMBL" id="ABD13279.1"/>
    </source>
</evidence>
<proteinExistence type="inferred from homology"/>
<keyword evidence="1 3" id="KW-0378">Hydrolase</keyword>
<feature type="region of interest" description="Disordered" evidence="4">
    <location>
        <begin position="1"/>
        <end position="125"/>
    </location>
</feature>
<sequence>MRVRGRSWSDDPPAAGRWPVAGSPSSDQDGTVHHSETDPPRSADRRPAGGSAGMPTPSRGEWPDARLLPLRRRRSDTTPRILRSPSEGSPTELVHIRRDGAPRDADGGPVTAPGGDRPDPVRARPDGATTTVFHWHGRQAPAGKRLDTPDTNVLARDVLARDVPVWDGPVPDARVRADGGGEPGPGRLSRVAGWIAARPGGRAGRIPRLPLVAVSIAVVTALTAWVLVSSGGHPTDTVAGGPTSAPQSQPPPQSPPARSPSSGPSPAPGVQPPVTVPRVQRAATTGEFPTGVAAHTLAQANRWAEFRGRPNDVVVMYTERSSWRAIVEPWIGRGASTFAGFSGTWVISQPLFPDEGPEKGNLADCAAGRYDAEWRQFGRWLVSMERGDSFVRLGWEFNGLWFAWAATDPQQWVQCFRNASSAIKATSPRVRIDWNLNAHGSTTSVGAFDLYPGDQYVDVIGVDSYDQYPPSPTYADFDNQCNETGGLCQVIIFARIHHKLFSVPEWGVVSQQGTKAGRVGAAGGDNPVYIEKMHETFVRNADILAYEAYFPDAVPNNVRSSLVDPTINPAAAAMYQRLWG</sequence>
<organism evidence="6 7">
    <name type="scientific">Frankia casuarinae (strain DSM 45818 / CECT 9043 / HFP020203 / CcI3)</name>
    <dbReference type="NCBI Taxonomy" id="106370"/>
    <lineage>
        <taxon>Bacteria</taxon>
        <taxon>Bacillati</taxon>
        <taxon>Actinomycetota</taxon>
        <taxon>Actinomycetes</taxon>
        <taxon>Frankiales</taxon>
        <taxon>Frankiaceae</taxon>
        <taxon>Frankia</taxon>
    </lineage>
</organism>
<feature type="active site" description="Nucleophile" evidence="3">
    <location>
        <position position="505"/>
    </location>
</feature>
<feature type="compositionally biased region" description="Basic and acidic residues" evidence="4">
    <location>
        <begin position="30"/>
        <end position="47"/>
    </location>
</feature>
<feature type="active site" description="Proton donor" evidence="3">
    <location>
        <position position="396"/>
    </location>
</feature>
<evidence type="ECO:0000256" key="2">
    <source>
        <dbReference type="ARBA" id="ARBA00023295"/>
    </source>
</evidence>
<dbReference type="eggNOG" id="COG4124">
    <property type="taxonomic scope" value="Bacteria"/>
</dbReference>
<feature type="compositionally biased region" description="Pro residues" evidence="4">
    <location>
        <begin position="248"/>
        <end position="274"/>
    </location>
</feature>
<evidence type="ECO:0000259" key="5">
    <source>
        <dbReference type="PROSITE" id="PS51764"/>
    </source>
</evidence>
<dbReference type="KEGG" id="fra:Francci3_3929"/>
<gene>
    <name evidence="6" type="ordered locus">Francci3_3929</name>
</gene>
<evidence type="ECO:0000256" key="4">
    <source>
        <dbReference type="SAM" id="MobiDB-lite"/>
    </source>
</evidence>
<name>Q2J613_FRACC</name>
<feature type="compositionally biased region" description="Basic and acidic residues" evidence="4">
    <location>
        <begin position="116"/>
        <end position="125"/>
    </location>
</feature>
<feature type="compositionally biased region" description="Basic and acidic residues" evidence="4">
    <location>
        <begin position="94"/>
        <end position="106"/>
    </location>
</feature>
<dbReference type="EMBL" id="CP000249">
    <property type="protein sequence ID" value="ABD13279.1"/>
    <property type="molecule type" value="Genomic_DNA"/>
</dbReference>
<dbReference type="Gene3D" id="3.20.20.80">
    <property type="entry name" value="Glycosidases"/>
    <property type="match status" value="1"/>
</dbReference>
<feature type="domain" description="GH26" evidence="5">
    <location>
        <begin position="243"/>
        <end position="580"/>
    </location>
</feature>
<evidence type="ECO:0000313" key="7">
    <source>
        <dbReference type="Proteomes" id="UP000001937"/>
    </source>
</evidence>
<dbReference type="Pfam" id="PF02156">
    <property type="entry name" value="Glyco_hydro_26"/>
    <property type="match status" value="1"/>
</dbReference>
<dbReference type="PROSITE" id="PS51764">
    <property type="entry name" value="GH26"/>
    <property type="match status" value="1"/>
</dbReference>
<dbReference type="OrthoDB" id="3684589at2"/>
<dbReference type="InterPro" id="IPR017853">
    <property type="entry name" value="GH"/>
</dbReference>
<evidence type="ECO:0000256" key="3">
    <source>
        <dbReference type="PROSITE-ProRule" id="PRU01100"/>
    </source>
</evidence>
<dbReference type="AlphaFoldDB" id="Q2J613"/>
<dbReference type="GO" id="GO:0004553">
    <property type="term" value="F:hydrolase activity, hydrolyzing O-glycosyl compounds"/>
    <property type="evidence" value="ECO:0007669"/>
    <property type="project" value="InterPro"/>
</dbReference>
<dbReference type="HOGENOM" id="CLU_033703_0_0_11"/>
<dbReference type="PhylomeDB" id="Q2J613"/>
<reference evidence="6 7" key="1">
    <citation type="journal article" date="2007" name="Genome Res.">
        <title>Genome characteristics of facultatively symbiotic Frankia sp. strains reflect host range and host plant biogeography.</title>
        <authorList>
            <person name="Normand P."/>
            <person name="Lapierre P."/>
            <person name="Tisa L.S."/>
            <person name="Gogarten J.P."/>
            <person name="Alloisio N."/>
            <person name="Bagnarol E."/>
            <person name="Bassi C.A."/>
            <person name="Berry A.M."/>
            <person name="Bickhart D.M."/>
            <person name="Choisne N."/>
            <person name="Couloux A."/>
            <person name="Cournoyer B."/>
            <person name="Cruveiller S."/>
            <person name="Daubin V."/>
            <person name="Demange N."/>
            <person name="Francino M.P."/>
            <person name="Goltsman E."/>
            <person name="Huang Y."/>
            <person name="Kopp O.R."/>
            <person name="Labarre L."/>
            <person name="Lapidus A."/>
            <person name="Lavire C."/>
            <person name="Marechal J."/>
            <person name="Martinez M."/>
            <person name="Mastronunzio J.E."/>
            <person name="Mullin B.C."/>
            <person name="Niemann J."/>
            <person name="Pujic P."/>
            <person name="Rawnsley T."/>
            <person name="Rouy Z."/>
            <person name="Schenowitz C."/>
            <person name="Sellstedt A."/>
            <person name="Tavares F."/>
            <person name="Tomkins J.P."/>
            <person name="Vallenet D."/>
            <person name="Valverde C."/>
            <person name="Wall L.G."/>
            <person name="Wang Y."/>
            <person name="Medigue C."/>
            <person name="Benson D.R."/>
        </authorList>
    </citation>
    <scope>NUCLEOTIDE SEQUENCE [LARGE SCALE GENOMIC DNA]</scope>
    <source>
        <strain evidence="7">DSM 45818 / CECT 9043 / CcI3</strain>
    </source>
</reference>
<dbReference type="Proteomes" id="UP000001937">
    <property type="component" value="Chromosome"/>
</dbReference>
<comment type="similarity">
    <text evidence="3">Belongs to the glycosyl hydrolase 26 family.</text>
</comment>
<feature type="region of interest" description="Disordered" evidence="4">
    <location>
        <begin position="235"/>
        <end position="274"/>
    </location>
</feature>
<dbReference type="STRING" id="106370.Francci3_3929"/>
<accession>Q2J613</accession>
<evidence type="ECO:0000256" key="1">
    <source>
        <dbReference type="ARBA" id="ARBA00022801"/>
    </source>
</evidence>
<dbReference type="SUPFAM" id="SSF51445">
    <property type="entry name" value="(Trans)glycosidases"/>
    <property type="match status" value="1"/>
</dbReference>
<keyword evidence="2 3" id="KW-0326">Glycosidase</keyword>
<protein>
    <recommendedName>
        <fullName evidence="5">GH26 domain-containing protein</fullName>
    </recommendedName>
</protein>
<keyword evidence="7" id="KW-1185">Reference proteome</keyword>